<evidence type="ECO:0000313" key="1">
    <source>
        <dbReference type="EMBL" id="KAI4339843.1"/>
    </source>
</evidence>
<reference evidence="2" key="1">
    <citation type="journal article" date="2023" name="Front. Plant Sci.">
        <title>Chromosomal-level genome assembly of Melastoma candidum provides insights into trichome evolution.</title>
        <authorList>
            <person name="Zhong Y."/>
            <person name="Wu W."/>
            <person name="Sun C."/>
            <person name="Zou P."/>
            <person name="Liu Y."/>
            <person name="Dai S."/>
            <person name="Zhou R."/>
        </authorList>
    </citation>
    <scope>NUCLEOTIDE SEQUENCE [LARGE SCALE GENOMIC DNA]</scope>
</reference>
<protein>
    <submittedName>
        <fullName evidence="1">Uncharacterized protein</fullName>
    </submittedName>
</protein>
<accession>A0ACB9NUJ8</accession>
<organism evidence="1 2">
    <name type="scientific">Melastoma candidum</name>
    <dbReference type="NCBI Taxonomy" id="119954"/>
    <lineage>
        <taxon>Eukaryota</taxon>
        <taxon>Viridiplantae</taxon>
        <taxon>Streptophyta</taxon>
        <taxon>Embryophyta</taxon>
        <taxon>Tracheophyta</taxon>
        <taxon>Spermatophyta</taxon>
        <taxon>Magnoliopsida</taxon>
        <taxon>eudicotyledons</taxon>
        <taxon>Gunneridae</taxon>
        <taxon>Pentapetalae</taxon>
        <taxon>rosids</taxon>
        <taxon>malvids</taxon>
        <taxon>Myrtales</taxon>
        <taxon>Melastomataceae</taxon>
        <taxon>Melastomatoideae</taxon>
        <taxon>Melastomateae</taxon>
        <taxon>Melastoma</taxon>
    </lineage>
</organism>
<name>A0ACB9NUJ8_9MYRT</name>
<gene>
    <name evidence="1" type="ORF">MLD38_024738</name>
</gene>
<dbReference type="EMBL" id="CM042886">
    <property type="protein sequence ID" value="KAI4339843.1"/>
    <property type="molecule type" value="Genomic_DNA"/>
</dbReference>
<comment type="caution">
    <text evidence="1">The sequence shown here is derived from an EMBL/GenBank/DDBJ whole genome shotgun (WGS) entry which is preliminary data.</text>
</comment>
<sequence length="329" mass="35830">MGSDSINFKDFRGGELSYSGKLRDLWLTQQPSVYSLTFDEFQSAIRGSVKDFGSMNMDELLKSIWTEENKLTPSVCVGRPDPGVHLPRQGSFSPPRTLGQKTVDAVWKDISKEFLPGKDTRDVSAVPVMPYRLPTLGEVTLEEFLVKAGVVREDAMFGNSGNLNGDLAYADSSAGLGVPQLGQGINLMATRNLDSETNVILIQPSNTPLNWTGIQPNQPQHPLLVRPLPQILPKNPVKCPYNDLVNGQGIMGGLKDPVECNNLVQTGALQNKGIARVAPTLGSSNSPTNPVSPDRMAKSNRDSSSLSTVPYFQQRSSSKEMYCFSGENI</sequence>
<evidence type="ECO:0000313" key="2">
    <source>
        <dbReference type="Proteomes" id="UP001057402"/>
    </source>
</evidence>
<proteinExistence type="predicted"/>
<dbReference type="Proteomes" id="UP001057402">
    <property type="component" value="Chromosome 7"/>
</dbReference>
<keyword evidence="2" id="KW-1185">Reference proteome</keyword>